<reference evidence="2" key="1">
    <citation type="submission" date="2014-09" db="EMBL/GenBank/DDBJ databases">
        <authorList>
            <person name="Magalhaes I.L.F."/>
            <person name="Oliveira U."/>
            <person name="Santos F.R."/>
            <person name="Vidigal T.H.D.A."/>
            <person name="Brescovit A.D."/>
            <person name="Santos A.J."/>
        </authorList>
    </citation>
    <scope>NUCLEOTIDE SEQUENCE</scope>
    <source>
        <tissue evidence="2">Shoot tissue taken approximately 20 cm above the soil surface</tissue>
    </source>
</reference>
<feature type="transmembrane region" description="Helical" evidence="1">
    <location>
        <begin position="40"/>
        <end position="58"/>
    </location>
</feature>
<reference evidence="2" key="2">
    <citation type="journal article" date="2015" name="Data Brief">
        <title>Shoot transcriptome of the giant reed, Arundo donax.</title>
        <authorList>
            <person name="Barrero R.A."/>
            <person name="Guerrero F.D."/>
            <person name="Moolhuijzen P."/>
            <person name="Goolsby J.A."/>
            <person name="Tidwell J."/>
            <person name="Bellgard S.E."/>
            <person name="Bellgard M.I."/>
        </authorList>
    </citation>
    <scope>NUCLEOTIDE SEQUENCE</scope>
    <source>
        <tissue evidence="2">Shoot tissue taken approximately 20 cm above the soil surface</tissue>
    </source>
</reference>
<feature type="transmembrane region" description="Helical" evidence="1">
    <location>
        <begin position="6"/>
        <end position="28"/>
    </location>
</feature>
<keyword evidence="1" id="KW-1133">Transmembrane helix</keyword>
<dbReference type="AlphaFoldDB" id="A0A0A9I0M7"/>
<name>A0A0A9I0M7_ARUDO</name>
<keyword evidence="1" id="KW-0812">Transmembrane</keyword>
<evidence type="ECO:0000256" key="1">
    <source>
        <dbReference type="SAM" id="Phobius"/>
    </source>
</evidence>
<accession>A0A0A9I0M7</accession>
<dbReference type="EMBL" id="GBRH01159178">
    <property type="protein sequence ID" value="JAE38718.1"/>
    <property type="molecule type" value="Transcribed_RNA"/>
</dbReference>
<sequence>MFSCDLLHLFSTSNSTYLMVKSCWLFVLICHMSNYSMEPCVLAILVFYDLLLLIFLHFRAA</sequence>
<protein>
    <submittedName>
        <fullName evidence="2">Uncharacterized protein</fullName>
    </submittedName>
</protein>
<proteinExistence type="predicted"/>
<organism evidence="2">
    <name type="scientific">Arundo donax</name>
    <name type="common">Giant reed</name>
    <name type="synonym">Donax arundinaceus</name>
    <dbReference type="NCBI Taxonomy" id="35708"/>
    <lineage>
        <taxon>Eukaryota</taxon>
        <taxon>Viridiplantae</taxon>
        <taxon>Streptophyta</taxon>
        <taxon>Embryophyta</taxon>
        <taxon>Tracheophyta</taxon>
        <taxon>Spermatophyta</taxon>
        <taxon>Magnoliopsida</taxon>
        <taxon>Liliopsida</taxon>
        <taxon>Poales</taxon>
        <taxon>Poaceae</taxon>
        <taxon>PACMAD clade</taxon>
        <taxon>Arundinoideae</taxon>
        <taxon>Arundineae</taxon>
        <taxon>Arundo</taxon>
    </lineage>
</organism>
<evidence type="ECO:0000313" key="2">
    <source>
        <dbReference type="EMBL" id="JAE38718.1"/>
    </source>
</evidence>
<keyword evidence="1" id="KW-0472">Membrane</keyword>